<comment type="caution">
    <text evidence="1">The sequence shown here is derived from an EMBL/GenBank/DDBJ whole genome shotgun (WGS) entry which is preliminary data.</text>
</comment>
<evidence type="ECO:0000313" key="1">
    <source>
        <dbReference type="EMBL" id="MDT0399881.1"/>
    </source>
</evidence>
<dbReference type="RefSeq" id="WP_311649431.1">
    <property type="nucleotide sequence ID" value="NZ_JAVRFA010000145.1"/>
</dbReference>
<feature type="non-terminal residue" evidence="1">
    <location>
        <position position="1"/>
    </location>
</feature>
<sequence length="95" mass="10715">PTANPDRPHAEGPASADRIIKVCIRYRSLPSRTRTNPARTNEDDVINDAREAALFDKYRPSMIAEKLHNRLIDIINQPDASQRSGPIAPQIRYLP</sequence>
<evidence type="ECO:0000313" key="2">
    <source>
        <dbReference type="Proteomes" id="UP001183881"/>
    </source>
</evidence>
<gene>
    <name evidence="1" type="ORF">RM705_35050</name>
</gene>
<name>A0ABU2Q618_9ACTN</name>
<proteinExistence type="predicted"/>
<protein>
    <submittedName>
        <fullName evidence="1">Uncharacterized protein</fullName>
    </submittedName>
</protein>
<organism evidence="1 2">
    <name type="scientific">Streptomyces edwardsiae</name>
    <dbReference type="NCBI Taxonomy" id="3075527"/>
    <lineage>
        <taxon>Bacteria</taxon>
        <taxon>Bacillati</taxon>
        <taxon>Actinomycetota</taxon>
        <taxon>Actinomycetes</taxon>
        <taxon>Kitasatosporales</taxon>
        <taxon>Streptomycetaceae</taxon>
        <taxon>Streptomyces</taxon>
    </lineage>
</organism>
<accession>A0ABU2Q618</accession>
<keyword evidence="2" id="KW-1185">Reference proteome</keyword>
<dbReference type="EMBL" id="JAVRFA010000145">
    <property type="protein sequence ID" value="MDT0399881.1"/>
    <property type="molecule type" value="Genomic_DNA"/>
</dbReference>
<dbReference type="Proteomes" id="UP001183881">
    <property type="component" value="Unassembled WGS sequence"/>
</dbReference>
<reference evidence="2" key="1">
    <citation type="submission" date="2023-07" db="EMBL/GenBank/DDBJ databases">
        <title>30 novel species of actinomycetes from the DSMZ collection.</title>
        <authorList>
            <person name="Nouioui I."/>
        </authorList>
    </citation>
    <scope>NUCLEOTIDE SEQUENCE [LARGE SCALE GENOMIC DNA]</scope>
    <source>
        <strain evidence="2">DSM 41636</strain>
    </source>
</reference>